<dbReference type="Proteomes" id="UP000232721">
    <property type="component" value="Chromosome"/>
</dbReference>
<feature type="region of interest" description="Disordered" evidence="1">
    <location>
        <begin position="1195"/>
        <end position="1262"/>
    </location>
</feature>
<name>A0ABM6Q0K1_9FLAO</name>
<feature type="compositionally biased region" description="Acidic residues" evidence="1">
    <location>
        <begin position="1252"/>
        <end position="1262"/>
    </location>
</feature>
<protein>
    <submittedName>
        <fullName evidence="3">Uncharacterized protein</fullName>
    </submittedName>
</protein>
<reference evidence="3 4" key="1">
    <citation type="submission" date="2017-02" db="EMBL/GenBank/DDBJ databases">
        <title>Trade-off between light-utilization and light-protection in marine flavobacteria.</title>
        <authorList>
            <person name="Kumagai Y."/>
            <person name="Yoshizawa S."/>
            <person name="Kogure K."/>
            <person name="Iwasaki W."/>
        </authorList>
    </citation>
    <scope>NUCLEOTIDE SEQUENCE [LARGE SCALE GENOMIC DNA]</scope>
    <source>
        <strain evidence="3 4">KCTC 23670</strain>
    </source>
</reference>
<gene>
    <name evidence="3" type="ORF">BTO15_10460</name>
</gene>
<dbReference type="PANTHER" id="PTHR10199">
    <property type="entry name" value="THROMBOSPONDIN"/>
    <property type="match status" value="1"/>
</dbReference>
<feature type="chain" id="PRO_5045432159" evidence="2">
    <location>
        <begin position="27"/>
        <end position="1262"/>
    </location>
</feature>
<dbReference type="RefSeq" id="WP_208888751.1">
    <property type="nucleotide sequence ID" value="NZ_CP019336.1"/>
</dbReference>
<evidence type="ECO:0000313" key="3">
    <source>
        <dbReference type="EMBL" id="AUC22483.1"/>
    </source>
</evidence>
<sequence length="1262" mass="133288">MKNKYLFVKGLIICNFLFFFITNTQAQTTPTNAISIKEGVSFQWASDQTKRTDAANIKSFTVDGTVFDLFAVPSGYQLTQLGPDGQGQNAIKENGKTPISGSGSNSNSSVNGFGSDAWNTAALAAFKDKNLNHYFTSSKNGRNLNYKFDAEITTDAQRQSLLYAPAIPSNEGAIVAITERNANNAYHIEVFGIPSAGEKEQPLGETFVRANSITERGHGGTGSGTGDNIGTEGTVKEPSENSDYWLSDRVVENNGTIGIALFYLSEIAPIGSKITRVQLTAATRDHGDGKFFILQSYATDSQEEIIWNQTFLNGDVTTNNQVPDGSTYSNISTPSNGTLVFNADGTYEYTPNTNFVGVDTFKYQVCLPVPNTATCDTATVTITVRRDSDGDGVPDYLDLDSDNDGILDTVESGGNDPYGDEDNDGIFNYQDNEDNGNGGPGGTTDYTDTNNDGIPDVYDFDGDGIPNHLDLDSDNDGITDVIEAGGTDNNNDGKADGDVNEDGIPSSAGSGLVPTNSDSDNLPNFLDLDSDNDGIYDLLEAGGTDTDNNGIVDNLSDLDNDGLADIYDDTCEIPAIPGSTFYATAITDSRHFTNTSNTIGNPGTTFATGPSTYPGSNPYYIIFDFAETIPNGAEVTFYLGATTTSTKFQVRQTNKPSFSQDEGSNFKEFTNINTSGPSTYTYTTIGESEYLKIRTYETNEARIYGVKVTITGTDAISCKGTGLIPRETTPGTPDYINKDSDGDGCSDVKEARFTDADNDGEIDGTGISTSGTVLGSDGYTGTTSAVTDSSDNATCLDTDGDGVPDYLDLDSDNDGIPDSVEYSDSANCFEGSVSGINEIALNPYTTGTNLASQLPLKGLSNGSFDVDVALNGSAYLTDNGVQINTNDAIGEHIYFQPKGTAYLSTGNYATITITFPKPVSGLSFKVAGVNGHDYYEMNASYNGLPKTVDNSNFTNFNPNNFSDSDGWQFVEPNQIVGHQNGGGTDVTENTFTFSVDGLVDTITIRTGKQQSNQDGNNSTVTSAITSMNFCPLTDTDGDGIPDYLDLDSDNDGIPDIVEAGGIDTNGDGLIDYPIAGDPTSMVDLDGDGLADMYDDTDSAGNTPNWVAGTPIANPDSDGDGIKDYLDLDSDNDGIPDLVEAGGIDTNGDGRVDNTTDIDQDGLADIHDENASNGPGASGTNGTALIKTDAAGNMISGNDTSIDTDGDGIPDHLDLDSDNDGIPDLVEAGGVDTNGDGRVDTNLDADKDGLADIYDENASDGPR</sequence>
<feature type="compositionally biased region" description="Polar residues" evidence="1">
    <location>
        <begin position="1170"/>
        <end position="1182"/>
    </location>
</feature>
<feature type="region of interest" description="Disordered" evidence="1">
    <location>
        <begin position="84"/>
        <end position="107"/>
    </location>
</feature>
<dbReference type="PANTHER" id="PTHR10199:SF119">
    <property type="entry name" value="RE20510P"/>
    <property type="match status" value="1"/>
</dbReference>
<dbReference type="Gene3D" id="4.10.1080.10">
    <property type="entry name" value="TSP type-3 repeat"/>
    <property type="match status" value="2"/>
</dbReference>
<accession>A0ABM6Q0K1</accession>
<feature type="region of interest" description="Disordered" evidence="1">
    <location>
        <begin position="428"/>
        <end position="451"/>
    </location>
</feature>
<dbReference type="Gene3D" id="2.60.40.3440">
    <property type="match status" value="1"/>
</dbReference>
<feature type="region of interest" description="Disordered" evidence="1">
    <location>
        <begin position="1164"/>
        <end position="1183"/>
    </location>
</feature>
<feature type="region of interest" description="Disordered" evidence="1">
    <location>
        <begin position="1094"/>
        <end position="1159"/>
    </location>
</feature>
<keyword evidence="4" id="KW-1185">Reference proteome</keyword>
<organism evidence="3 4">
    <name type="scientific">Polaribacter sejongensis</name>
    <dbReference type="NCBI Taxonomy" id="985043"/>
    <lineage>
        <taxon>Bacteria</taxon>
        <taxon>Pseudomonadati</taxon>
        <taxon>Bacteroidota</taxon>
        <taxon>Flavobacteriia</taxon>
        <taxon>Flavobacteriales</taxon>
        <taxon>Flavobacteriaceae</taxon>
    </lineage>
</organism>
<proteinExistence type="predicted"/>
<dbReference type="InterPro" id="IPR028974">
    <property type="entry name" value="TSP_type-3_rpt"/>
</dbReference>
<evidence type="ECO:0000256" key="1">
    <source>
        <dbReference type="SAM" id="MobiDB-lite"/>
    </source>
</evidence>
<dbReference type="SUPFAM" id="SSF103647">
    <property type="entry name" value="TSP type-3 repeat"/>
    <property type="match status" value="5"/>
</dbReference>
<evidence type="ECO:0000313" key="4">
    <source>
        <dbReference type="Proteomes" id="UP000232721"/>
    </source>
</evidence>
<keyword evidence="2" id="KW-0732">Signal</keyword>
<feature type="region of interest" description="Disordered" evidence="1">
    <location>
        <begin position="214"/>
        <end position="240"/>
    </location>
</feature>
<dbReference type="Pfam" id="PF17963">
    <property type="entry name" value="Big_9"/>
    <property type="match status" value="1"/>
</dbReference>
<feature type="non-terminal residue" evidence="3">
    <location>
        <position position="1262"/>
    </location>
</feature>
<feature type="signal peptide" evidence="2">
    <location>
        <begin position="1"/>
        <end position="26"/>
    </location>
</feature>
<evidence type="ECO:0000256" key="2">
    <source>
        <dbReference type="SAM" id="SignalP"/>
    </source>
</evidence>
<feature type="compositionally biased region" description="Basic and acidic residues" evidence="1">
    <location>
        <begin position="1234"/>
        <end position="1249"/>
    </location>
</feature>
<dbReference type="EMBL" id="CP019336">
    <property type="protein sequence ID" value="AUC22483.1"/>
    <property type="molecule type" value="Genomic_DNA"/>
</dbReference>